<dbReference type="InterPro" id="IPR035089">
    <property type="entry name" value="Phage_sheath_subtilisin"/>
</dbReference>
<dbReference type="Gene3D" id="3.30.1370.220">
    <property type="match status" value="1"/>
</dbReference>
<feature type="domain" description="Tail sheath protein subtilisin-like" evidence="2">
    <location>
        <begin position="191"/>
        <end position="343"/>
    </location>
</feature>
<reference evidence="3 4" key="1">
    <citation type="submission" date="2018-08" db="EMBL/GenBank/DDBJ databases">
        <title>A genome reference for cultivated species of the human gut microbiota.</title>
        <authorList>
            <person name="Zou Y."/>
            <person name="Xue W."/>
            <person name="Luo G."/>
        </authorList>
    </citation>
    <scope>NUCLEOTIDE SEQUENCE [LARGE SCALE GENOMIC DNA]</scope>
    <source>
        <strain evidence="3 4">AM07-24</strain>
    </source>
</reference>
<organism evidence="3 4">
    <name type="scientific">Emergencia timonensis</name>
    <dbReference type="NCBI Taxonomy" id="1776384"/>
    <lineage>
        <taxon>Bacteria</taxon>
        <taxon>Bacillati</taxon>
        <taxon>Bacillota</taxon>
        <taxon>Clostridia</taxon>
        <taxon>Peptostreptococcales</taxon>
        <taxon>Anaerovoracaceae</taxon>
        <taxon>Emergencia</taxon>
    </lineage>
</organism>
<dbReference type="EMBL" id="QRMS01000003">
    <property type="protein sequence ID" value="RHJ87379.1"/>
    <property type="molecule type" value="Genomic_DNA"/>
</dbReference>
<gene>
    <name evidence="3" type="ORF">DW099_11825</name>
</gene>
<evidence type="ECO:0000313" key="4">
    <source>
        <dbReference type="Proteomes" id="UP000284841"/>
    </source>
</evidence>
<dbReference type="STRING" id="1776384.GCA_900086585_00933"/>
<dbReference type="OrthoDB" id="89060at2"/>
<proteinExistence type="inferred from homology"/>
<evidence type="ECO:0000259" key="2">
    <source>
        <dbReference type="Pfam" id="PF04984"/>
    </source>
</evidence>
<name>A0A415E173_9FIRM</name>
<dbReference type="Proteomes" id="UP000284841">
    <property type="component" value="Unassembled WGS sequence"/>
</dbReference>
<evidence type="ECO:0000313" key="3">
    <source>
        <dbReference type="EMBL" id="RHJ87379.1"/>
    </source>
</evidence>
<sequence>MAQIFREGEIKVRPDVYYRYSNKGKNDNVGAVDGINALVMQAAWGPIGEVKAFVKATDVKEAYGDCDGTKMAEAMFEEGASTIYVYRAGGTGGTKAKLTQGENVVMTAKYEGDFPIKVKVQKMPGDEVKQCFVIIDGVVKETFVFDAVGDGEAASLADTLQSSAYVTMEGGKTGEVAEFEQALTGGSNPSVTGDGYVEGFYALEPYYYNVICCDTIAEGVQNLLHEYIDEVVKVGKFPIGVACADTTAAFNERKTKAAGFNDEQIAFMGNSYTDPDGKAAPPIMAAARLAGAIAATPSNKSIVHRAIKNAIDVPEKFTNAQYEEAILSGMILFSKSSDGQIWFDSGVTTLVAPDENQDAGWKKLKRTKVRNELMHRLDVIMERLIGKVNCDDNGIADVLQAGMGLLKDMAREKKILDGATFTLDAENPKTSDSAWFVVEADDIDSLEKIYLHYRFSNMPTA</sequence>
<dbReference type="GeneID" id="83003326"/>
<comment type="similarity">
    <text evidence="1">Belongs to the myoviridae tail sheath protein family.</text>
</comment>
<dbReference type="RefSeq" id="WP_067534394.1">
    <property type="nucleotide sequence ID" value="NZ_AP025567.1"/>
</dbReference>
<dbReference type="Pfam" id="PF04984">
    <property type="entry name" value="Phage_sheath_1"/>
    <property type="match status" value="1"/>
</dbReference>
<protein>
    <recommendedName>
        <fullName evidence="2">Tail sheath protein subtilisin-like domain-containing protein</fullName>
    </recommendedName>
</protein>
<keyword evidence="4" id="KW-1185">Reference proteome</keyword>
<accession>A0A415E173</accession>
<dbReference type="Gene3D" id="3.40.50.11790">
    <property type="match status" value="1"/>
</dbReference>
<dbReference type="AlphaFoldDB" id="A0A415E173"/>
<comment type="caution">
    <text evidence="3">The sequence shown here is derived from an EMBL/GenBank/DDBJ whole genome shotgun (WGS) entry which is preliminary data.</text>
</comment>
<evidence type="ECO:0000256" key="1">
    <source>
        <dbReference type="ARBA" id="ARBA00008005"/>
    </source>
</evidence>